<evidence type="ECO:0000256" key="1">
    <source>
        <dbReference type="ARBA" id="ARBA00004571"/>
    </source>
</evidence>
<evidence type="ECO:0000256" key="13">
    <source>
        <dbReference type="RuleBase" id="RU003357"/>
    </source>
</evidence>
<keyword evidence="6 14" id="KW-0732">Signal</keyword>
<evidence type="ECO:0000256" key="2">
    <source>
        <dbReference type="ARBA" id="ARBA00022448"/>
    </source>
</evidence>
<dbReference type="InterPro" id="IPR036942">
    <property type="entry name" value="Beta-barrel_TonB_sf"/>
</dbReference>
<dbReference type="Gene3D" id="2.170.130.10">
    <property type="entry name" value="TonB-dependent receptor, plug domain"/>
    <property type="match status" value="1"/>
</dbReference>
<dbReference type="InterPro" id="IPR000531">
    <property type="entry name" value="Beta-barrel_TonB"/>
</dbReference>
<keyword evidence="3 12" id="KW-1134">Transmembrane beta strand</keyword>
<dbReference type="RefSeq" id="WP_035552135.1">
    <property type="nucleotide sequence ID" value="NZ_AWFH01000023.1"/>
</dbReference>
<evidence type="ECO:0000256" key="6">
    <source>
        <dbReference type="ARBA" id="ARBA00022729"/>
    </source>
</evidence>
<evidence type="ECO:0000256" key="12">
    <source>
        <dbReference type="PROSITE-ProRule" id="PRU01360"/>
    </source>
</evidence>
<feature type="domain" description="TonB-dependent receptor plug" evidence="16">
    <location>
        <begin position="53"/>
        <end position="165"/>
    </location>
</feature>
<dbReference type="InterPro" id="IPR037066">
    <property type="entry name" value="Plug_dom_sf"/>
</dbReference>
<gene>
    <name evidence="17" type="ORF">HY36_05095</name>
</gene>
<evidence type="ECO:0000256" key="9">
    <source>
        <dbReference type="ARBA" id="ARBA00023077"/>
    </source>
</evidence>
<dbReference type="STRING" id="1280948.HY36_05095"/>
<organism evidence="17 18">
    <name type="scientific">Hyphomonas atlantica</name>
    <dbReference type="NCBI Taxonomy" id="1280948"/>
    <lineage>
        <taxon>Bacteria</taxon>
        <taxon>Pseudomonadati</taxon>
        <taxon>Pseudomonadota</taxon>
        <taxon>Alphaproteobacteria</taxon>
        <taxon>Hyphomonadales</taxon>
        <taxon>Hyphomonadaceae</taxon>
        <taxon>Hyphomonas</taxon>
    </lineage>
</organism>
<comment type="caution">
    <text evidence="17">The sequence shown here is derived from an EMBL/GenBank/DDBJ whole genome shotgun (WGS) entry which is preliminary data.</text>
</comment>
<evidence type="ECO:0000256" key="5">
    <source>
        <dbReference type="ARBA" id="ARBA00022692"/>
    </source>
</evidence>
<keyword evidence="8" id="KW-0406">Ion transport</keyword>
<dbReference type="PANTHER" id="PTHR32552:SF89">
    <property type="entry name" value="CATECHOLATE SIDEROPHORE RECEPTOR FIU"/>
    <property type="match status" value="1"/>
</dbReference>
<feature type="signal peptide" evidence="14">
    <location>
        <begin position="1"/>
        <end position="23"/>
    </location>
</feature>
<keyword evidence="18" id="KW-1185">Reference proteome</keyword>
<keyword evidence="5 12" id="KW-0812">Transmembrane</keyword>
<dbReference type="SUPFAM" id="SSF56935">
    <property type="entry name" value="Porins"/>
    <property type="match status" value="1"/>
</dbReference>
<evidence type="ECO:0000256" key="8">
    <source>
        <dbReference type="ARBA" id="ARBA00023065"/>
    </source>
</evidence>
<dbReference type="OrthoDB" id="7386960at2"/>
<dbReference type="EMBL" id="AWFH01000023">
    <property type="protein sequence ID" value="KCZ60356.1"/>
    <property type="molecule type" value="Genomic_DNA"/>
</dbReference>
<comment type="similarity">
    <text evidence="12 13">Belongs to the TonB-dependent receptor family.</text>
</comment>
<evidence type="ECO:0000313" key="17">
    <source>
        <dbReference type="EMBL" id="KCZ60356.1"/>
    </source>
</evidence>
<evidence type="ECO:0008006" key="19">
    <source>
        <dbReference type="Google" id="ProtNLM"/>
    </source>
</evidence>
<keyword evidence="9 13" id="KW-0798">TonB box</keyword>
<evidence type="ECO:0000259" key="15">
    <source>
        <dbReference type="Pfam" id="PF00593"/>
    </source>
</evidence>
<evidence type="ECO:0000259" key="16">
    <source>
        <dbReference type="Pfam" id="PF07715"/>
    </source>
</evidence>
<evidence type="ECO:0000256" key="14">
    <source>
        <dbReference type="SAM" id="SignalP"/>
    </source>
</evidence>
<keyword evidence="10 12" id="KW-0472">Membrane</keyword>
<sequence length="823" mass="87525">MSITRNSLLLSAGAVALVYGASAQDAIEATESEARQEVVVVTGVVKSGGQNRLDSSISVSSLDQSELMKTAPRSTSEIFRALPGIRAESSAGGGNSNIAVRGMPLSTGGAKYVSLQEDGLPILLFGDFDFGPADGFYKVDSTLDRVESVRGGTASTLTTNGPGGIINFISKTGSTEGGSIALSTGLDHDDYRADFEYGGSLSDSLYFHVGGHWQQGGDYRDLGFDAVSGGQIRASLTKEFESGFIRVNTKWLDKADATYMPQAAGLSGNEVTDSIAGLSATNDSLHSPFIRNGRDVDGENTVNNYDLADGIRTQLKSLGVQANFDIGAGINLDAKARYQDISGYFNAPFTHAVSDADTLLAGTYGGATASFFNGPGTGNPVTSDTLLAATGNSLISEVAYFNTDLDDMSNFASELRASKSLSLDGSTLDLTAGYFFMNQKFVQDWHWNRFLTSTDTNASLIDIAGFTDNGILGYNQAFGWTGTNRNYDLEYQARAPFVAANWALDNGLTLDGSIRLDTLEQTGTRTEGAPGAFDVDGDGVIDAPETSVSLNTGLGGVANFEVDHTSFTLGANYLISESLSVFGRYSEGAAFNGERQLFNSLNAGGGLVPGGEETFVDETQQFEAGLKWQESGDAVPGQLDLYVTYFNAETKEDNYEITTMTALGNTYVSQGIETELNYAYEGFDLSGSVTFTDAEIDASDTAPTNVGNTPRRQADWIWSLTPSYTIDGLGRIGVNFTGTTDTYVDDDNVYVMPGATVTNLFADWDITDQATLSIGVNNVFDEVLFTEAENGRVFDTDGNGTPDVIVARSINGTSATATLRYRF</sequence>
<evidence type="ECO:0000256" key="4">
    <source>
        <dbReference type="ARBA" id="ARBA00022496"/>
    </source>
</evidence>
<keyword evidence="4" id="KW-0410">Iron transport</keyword>
<dbReference type="InterPro" id="IPR012910">
    <property type="entry name" value="Plug_dom"/>
</dbReference>
<keyword evidence="7" id="KW-0408">Iron</keyword>
<accession>A0A059E0A0</accession>
<dbReference type="PANTHER" id="PTHR32552">
    <property type="entry name" value="FERRICHROME IRON RECEPTOR-RELATED"/>
    <property type="match status" value="1"/>
</dbReference>
<dbReference type="GO" id="GO:0015344">
    <property type="term" value="F:siderophore uptake transmembrane transporter activity"/>
    <property type="evidence" value="ECO:0007669"/>
    <property type="project" value="TreeGrafter"/>
</dbReference>
<keyword evidence="2 12" id="KW-0813">Transport</keyword>
<evidence type="ECO:0000256" key="11">
    <source>
        <dbReference type="ARBA" id="ARBA00023237"/>
    </source>
</evidence>
<dbReference type="GO" id="GO:0009279">
    <property type="term" value="C:cell outer membrane"/>
    <property type="evidence" value="ECO:0007669"/>
    <property type="project" value="UniProtKB-SubCell"/>
</dbReference>
<dbReference type="Proteomes" id="UP000024547">
    <property type="component" value="Unassembled WGS sequence"/>
</dbReference>
<evidence type="ECO:0000256" key="3">
    <source>
        <dbReference type="ARBA" id="ARBA00022452"/>
    </source>
</evidence>
<dbReference type="PROSITE" id="PS00018">
    <property type="entry name" value="EF_HAND_1"/>
    <property type="match status" value="1"/>
</dbReference>
<dbReference type="eggNOG" id="COG4772">
    <property type="taxonomic scope" value="Bacteria"/>
</dbReference>
<feature type="chain" id="PRO_5001571546" description="TonB-dependent receptor" evidence="14">
    <location>
        <begin position="24"/>
        <end position="823"/>
    </location>
</feature>
<dbReference type="Gene3D" id="2.40.170.20">
    <property type="entry name" value="TonB-dependent receptor, beta-barrel domain"/>
    <property type="match status" value="1"/>
</dbReference>
<dbReference type="Pfam" id="PF00593">
    <property type="entry name" value="TonB_dep_Rec_b-barrel"/>
    <property type="match status" value="1"/>
</dbReference>
<comment type="subcellular location">
    <subcellularLocation>
        <location evidence="1 12">Cell outer membrane</location>
        <topology evidence="1 12">Multi-pass membrane protein</topology>
    </subcellularLocation>
</comment>
<dbReference type="PROSITE" id="PS52016">
    <property type="entry name" value="TONB_DEPENDENT_REC_3"/>
    <property type="match status" value="1"/>
</dbReference>
<keyword evidence="11 12" id="KW-0998">Cell outer membrane</keyword>
<reference evidence="17 18" key="1">
    <citation type="journal article" date="2014" name="Antonie Van Leeuwenhoek">
        <title>Hyphomonas beringensis sp. nov. and Hyphomonas chukchiensis sp. nov., isolated from surface seawater of the Bering Sea and Chukchi Sea.</title>
        <authorList>
            <person name="Li C."/>
            <person name="Lai Q."/>
            <person name="Li G."/>
            <person name="Dong C."/>
            <person name="Wang J."/>
            <person name="Liao Y."/>
            <person name="Shao Z."/>
        </authorList>
    </citation>
    <scope>NUCLEOTIDE SEQUENCE [LARGE SCALE GENOMIC DNA]</scope>
    <source>
        <strain evidence="17 18">22II1-22F38</strain>
    </source>
</reference>
<proteinExistence type="inferred from homology"/>
<feature type="domain" description="TonB-dependent receptor-like beta-barrel" evidence="15">
    <location>
        <begin position="364"/>
        <end position="779"/>
    </location>
</feature>
<dbReference type="InterPro" id="IPR018247">
    <property type="entry name" value="EF_Hand_1_Ca_BS"/>
</dbReference>
<name>A0A059E0A0_9PROT</name>
<evidence type="ECO:0000256" key="10">
    <source>
        <dbReference type="ARBA" id="ARBA00023136"/>
    </source>
</evidence>
<dbReference type="AlphaFoldDB" id="A0A059E0A0"/>
<protein>
    <recommendedName>
        <fullName evidence="19">TonB-dependent receptor</fullName>
    </recommendedName>
</protein>
<dbReference type="Pfam" id="PF07715">
    <property type="entry name" value="Plug"/>
    <property type="match status" value="1"/>
</dbReference>
<evidence type="ECO:0000313" key="18">
    <source>
        <dbReference type="Proteomes" id="UP000024547"/>
    </source>
</evidence>
<evidence type="ECO:0000256" key="7">
    <source>
        <dbReference type="ARBA" id="ARBA00023004"/>
    </source>
</evidence>
<dbReference type="PATRIC" id="fig|1280948.3.peg.2076"/>
<dbReference type="InterPro" id="IPR039426">
    <property type="entry name" value="TonB-dep_rcpt-like"/>
</dbReference>